<sequence>MVGSPKPYTNQTPTVAIYLFLLHIFFNNPKENIGILRKLYLNFDLSMSKISELTEGKWPKTSIIEALQAHGIKKSDTPIPSKPKYGYKVENGELVLCEKEQKIIKLILELHDQDNSLRNIARILNEKKIKGKYGGLWDKSVISTIIKRETKQEE</sequence>
<dbReference type="InterPro" id="IPR038109">
    <property type="entry name" value="DNA_bind_recomb_sf"/>
</dbReference>
<accession>E1X027</accession>
<dbReference type="KEGG" id="bmx:BMS_3212"/>
<dbReference type="InterPro" id="IPR011109">
    <property type="entry name" value="DNA_bind_recombinase_dom"/>
</dbReference>
<dbReference type="PATRIC" id="fig|862908.3.peg.3069"/>
<dbReference type="Proteomes" id="UP000008963">
    <property type="component" value="Chromosome"/>
</dbReference>
<dbReference type="STRING" id="862908.BMS_3212"/>
<dbReference type="GO" id="GO:0000150">
    <property type="term" value="F:DNA strand exchange activity"/>
    <property type="evidence" value="ECO:0007669"/>
    <property type="project" value="InterPro"/>
</dbReference>
<feature type="domain" description="Recombinase" evidence="1">
    <location>
        <begin position="84"/>
        <end position="154"/>
    </location>
</feature>
<evidence type="ECO:0000259" key="1">
    <source>
        <dbReference type="PROSITE" id="PS51737"/>
    </source>
</evidence>
<dbReference type="GO" id="GO:0003677">
    <property type="term" value="F:DNA binding"/>
    <property type="evidence" value="ECO:0007669"/>
    <property type="project" value="InterPro"/>
</dbReference>
<evidence type="ECO:0000313" key="3">
    <source>
        <dbReference type="Proteomes" id="UP000008963"/>
    </source>
</evidence>
<keyword evidence="3" id="KW-1185">Reference proteome</keyword>
<proteinExistence type="predicted"/>
<dbReference type="EMBL" id="FQ312005">
    <property type="protein sequence ID" value="CBW27963.1"/>
    <property type="molecule type" value="Genomic_DNA"/>
</dbReference>
<dbReference type="PROSITE" id="PS51737">
    <property type="entry name" value="RECOMBINASE_DNA_BIND"/>
    <property type="match status" value="1"/>
</dbReference>
<evidence type="ECO:0000313" key="2">
    <source>
        <dbReference type="EMBL" id="CBW27963.1"/>
    </source>
</evidence>
<name>E1X027_HALMS</name>
<organism evidence="2 3">
    <name type="scientific">Halobacteriovorax marinus (strain ATCC BAA-682 / DSM 15412 / SJ)</name>
    <name type="common">Bacteriovorax marinus</name>
    <dbReference type="NCBI Taxonomy" id="862908"/>
    <lineage>
        <taxon>Bacteria</taxon>
        <taxon>Pseudomonadati</taxon>
        <taxon>Bdellovibrionota</taxon>
        <taxon>Bacteriovoracia</taxon>
        <taxon>Bacteriovoracales</taxon>
        <taxon>Halobacteriovoraceae</taxon>
        <taxon>Halobacteriovorax</taxon>
    </lineage>
</organism>
<protein>
    <recommendedName>
        <fullName evidence="1">Recombinase domain-containing protein</fullName>
    </recommendedName>
</protein>
<dbReference type="AlphaFoldDB" id="E1X027"/>
<gene>
    <name evidence="2" type="ordered locus">BMS_3212</name>
</gene>
<dbReference type="Pfam" id="PF07508">
    <property type="entry name" value="Recombinase"/>
    <property type="match status" value="1"/>
</dbReference>
<dbReference type="HOGENOM" id="CLU_1701806_0_0_7"/>
<reference evidence="3" key="1">
    <citation type="journal article" date="2013" name="ISME J.">
        <title>A small predatory core genome in the divergent marine Bacteriovorax marinus SJ and the terrestrial Bdellovibrio bacteriovorus.</title>
        <authorList>
            <person name="Crossman L.C."/>
            <person name="Chen H."/>
            <person name="Cerdeno-Tarraga A.M."/>
            <person name="Brooks K."/>
            <person name="Quail M.A."/>
            <person name="Pineiro S.A."/>
            <person name="Hobley L."/>
            <person name="Sockett R.E."/>
            <person name="Bentley S.D."/>
            <person name="Parkhill J."/>
            <person name="Williams H.N."/>
            <person name="Stine O.C."/>
        </authorList>
    </citation>
    <scope>NUCLEOTIDE SEQUENCE [LARGE SCALE GENOMIC DNA]</scope>
    <source>
        <strain evidence="3">ATCC BAA-682 / DSM 15412 / SJ</strain>
    </source>
</reference>
<dbReference type="Gene3D" id="3.90.1750.20">
    <property type="entry name" value="Putative Large Serine Recombinase, Chain B, Domain 2"/>
    <property type="match status" value="1"/>
</dbReference>